<sequence length="497" mass="56673">MAPTKTILPEVPPVVCDTKTQKYYTVGEFLGKGGFAACYKVTTISGEAYAAKIVSKQFVKQRHTEKAAQLQQEIKIHKSMTHDNIVKLFFAFEDSANIYICLELCNRRSMMELQRRRKAITEPEVRYFTKQVAEACVYIHSLHIIHRDLKLGNLFITDEMILKPPFETSTLDHTYRKITKNEFDIPEEMDKDAACLIKRLLAAEPLDRPEAFEIIRSPFMQGFTPKRLPVACLTTKPVFTLPPDVRNGVPTNTPATQMRCNVLAERTATSETYLAELDQQISEILNKRLVEKPLADDLLKDPASIPIYWVSKWVDYSARYAFAYQLCDGSQGASYKDGSKLIMDSNKEYCQYRSHTNEETFFAAKSCPAAYEKKLLLLQNFESYMTLNLKKAGSNVLRDGVEIGRLPVLQHWIRTKTTVSFLLSNGTYQCNFNNDHSKIIICPLMGAATLIDSNQTFHTYKLSTLVSSGAPKELTDRLTFSLNYIKKLQEIISRRKD</sequence>
<name>A0AC35FXL4_9BILA</name>
<evidence type="ECO:0000313" key="2">
    <source>
        <dbReference type="WBParaSite" id="PS1159_v2.g21415.t1"/>
    </source>
</evidence>
<accession>A0AC35FXL4</accession>
<proteinExistence type="predicted"/>
<organism evidence="1 2">
    <name type="scientific">Panagrolaimus sp. PS1159</name>
    <dbReference type="NCBI Taxonomy" id="55785"/>
    <lineage>
        <taxon>Eukaryota</taxon>
        <taxon>Metazoa</taxon>
        <taxon>Ecdysozoa</taxon>
        <taxon>Nematoda</taxon>
        <taxon>Chromadorea</taxon>
        <taxon>Rhabditida</taxon>
        <taxon>Tylenchina</taxon>
        <taxon>Panagrolaimomorpha</taxon>
        <taxon>Panagrolaimoidea</taxon>
        <taxon>Panagrolaimidae</taxon>
        <taxon>Panagrolaimus</taxon>
    </lineage>
</organism>
<protein>
    <submittedName>
        <fullName evidence="2">Serine/threonine-protein kinase PLK</fullName>
    </submittedName>
</protein>
<dbReference type="Proteomes" id="UP000887580">
    <property type="component" value="Unplaced"/>
</dbReference>
<dbReference type="WBParaSite" id="PS1159_v2.g21415.t1">
    <property type="protein sequence ID" value="PS1159_v2.g21415.t1"/>
    <property type="gene ID" value="PS1159_v2.g21415"/>
</dbReference>
<reference evidence="2" key="1">
    <citation type="submission" date="2022-11" db="UniProtKB">
        <authorList>
            <consortium name="WormBaseParasite"/>
        </authorList>
    </citation>
    <scope>IDENTIFICATION</scope>
</reference>
<evidence type="ECO:0000313" key="1">
    <source>
        <dbReference type="Proteomes" id="UP000887580"/>
    </source>
</evidence>